<dbReference type="AlphaFoldDB" id="A0A410DYB4"/>
<dbReference type="OrthoDB" id="9816425at2"/>
<gene>
    <name evidence="3" type="ORF">C1I91_21985</name>
</gene>
<proteinExistence type="predicted"/>
<feature type="transmembrane region" description="Helical" evidence="2">
    <location>
        <begin position="147"/>
        <end position="170"/>
    </location>
</feature>
<evidence type="ECO:0000313" key="3">
    <source>
        <dbReference type="EMBL" id="QAA34079.1"/>
    </source>
</evidence>
<feature type="transmembrane region" description="Helical" evidence="2">
    <location>
        <begin position="266"/>
        <end position="283"/>
    </location>
</feature>
<dbReference type="EMBL" id="CP025746">
    <property type="protein sequence ID" value="QAA34079.1"/>
    <property type="molecule type" value="Genomic_DNA"/>
</dbReference>
<feature type="transmembrane region" description="Helical" evidence="2">
    <location>
        <begin position="81"/>
        <end position="102"/>
    </location>
</feature>
<feature type="transmembrane region" description="Helical" evidence="2">
    <location>
        <begin position="199"/>
        <end position="222"/>
    </location>
</feature>
<reference evidence="3 4" key="1">
    <citation type="submission" date="2018-01" db="EMBL/GenBank/DDBJ databases">
        <title>Genome Sequencing and Assembly of Anaerobacter polyendosporus strain CT4.</title>
        <authorList>
            <person name="Tachaapaikoon C."/>
            <person name="Sutheeworapong S."/>
            <person name="Jenjaroenpun P."/>
            <person name="Wongsurawat T."/>
            <person name="Nookeaw I."/>
            <person name="Cheawchanlertfa P."/>
            <person name="Kosugi A."/>
            <person name="Cheevadhanarak S."/>
            <person name="Ratanakhanokchai K."/>
        </authorList>
    </citation>
    <scope>NUCLEOTIDE SEQUENCE [LARGE SCALE GENOMIC DNA]</scope>
    <source>
        <strain evidence="3 4">CT4</strain>
    </source>
</reference>
<keyword evidence="2" id="KW-1133">Transmembrane helix</keyword>
<name>A0A410DYB4_9CLOT</name>
<organism evidence="3 4">
    <name type="scientific">Clostridium manihotivorum</name>
    <dbReference type="NCBI Taxonomy" id="2320868"/>
    <lineage>
        <taxon>Bacteria</taxon>
        <taxon>Bacillati</taxon>
        <taxon>Bacillota</taxon>
        <taxon>Clostridia</taxon>
        <taxon>Eubacteriales</taxon>
        <taxon>Clostridiaceae</taxon>
        <taxon>Clostridium</taxon>
    </lineage>
</organism>
<protein>
    <submittedName>
        <fullName evidence="3">Uncharacterized protein</fullName>
    </submittedName>
</protein>
<keyword evidence="1" id="KW-0175">Coiled coil</keyword>
<sequence length="290" mass="32852">MKAIDNYINSIYKNADDNLDEIEEMKQDMRQHLIETVEELKSEGKSESESIKIAIERFGEAPSIKDELSKVIPFTRKHFSISLYASLVMIGILLVIVITLVNYAGNQFAFNGTILLAFAIPIYIIIRASKLESMRKNNQKADLKKEGIRLLFVISIFYIIGSAILQFGVFPNYNNKINYSIRFIPLSHILDVISRGVPIYVPIISCVKIFISYLVVGFLYTIVSSKYIKLSRCIGLGVTIFLVATVLNYSMSIFGLTLVRAITFDIDYLISCILGIVVGWFIYNQKIRNA</sequence>
<evidence type="ECO:0000256" key="2">
    <source>
        <dbReference type="SAM" id="Phobius"/>
    </source>
</evidence>
<feature type="transmembrane region" description="Helical" evidence="2">
    <location>
        <begin position="108"/>
        <end position="126"/>
    </location>
</feature>
<dbReference type="KEGG" id="cmah:C1I91_21985"/>
<keyword evidence="4" id="KW-1185">Reference proteome</keyword>
<dbReference type="NCBIfam" id="NF038403">
    <property type="entry name" value="perm_prefix_1"/>
    <property type="match status" value="1"/>
</dbReference>
<evidence type="ECO:0000256" key="1">
    <source>
        <dbReference type="SAM" id="Coils"/>
    </source>
</evidence>
<dbReference type="RefSeq" id="WP_128214802.1">
    <property type="nucleotide sequence ID" value="NZ_CP025746.1"/>
</dbReference>
<evidence type="ECO:0000313" key="4">
    <source>
        <dbReference type="Proteomes" id="UP000286268"/>
    </source>
</evidence>
<dbReference type="InterPro" id="IPR047928">
    <property type="entry name" value="Perm_prefix_1"/>
</dbReference>
<dbReference type="Proteomes" id="UP000286268">
    <property type="component" value="Chromosome"/>
</dbReference>
<keyword evidence="2" id="KW-0472">Membrane</keyword>
<feature type="transmembrane region" description="Helical" evidence="2">
    <location>
        <begin position="234"/>
        <end position="254"/>
    </location>
</feature>
<accession>A0A410DYB4</accession>
<feature type="coiled-coil region" evidence="1">
    <location>
        <begin position="12"/>
        <end position="39"/>
    </location>
</feature>
<keyword evidence="2" id="KW-0812">Transmembrane</keyword>